<reference evidence="12 13" key="1">
    <citation type="submission" date="2016-11" db="EMBL/GenBank/DDBJ databases">
        <authorList>
            <person name="Jaros S."/>
            <person name="Januszkiewicz K."/>
            <person name="Wedrychowicz H."/>
        </authorList>
    </citation>
    <scope>NUCLEOTIDE SEQUENCE [LARGE SCALE GENOMIC DNA]</scope>
    <source>
        <strain evidence="12 13">CGMCC 1.7049</strain>
    </source>
</reference>
<keyword evidence="7 9" id="KW-1133">Transmembrane helix</keyword>
<dbReference type="FunFam" id="3.40.50.300:FF:000299">
    <property type="entry name" value="ABC transporter ATP-binding protein/permease"/>
    <property type="match status" value="1"/>
</dbReference>
<dbReference type="GO" id="GO:0140359">
    <property type="term" value="F:ABC-type transporter activity"/>
    <property type="evidence" value="ECO:0007669"/>
    <property type="project" value="InterPro"/>
</dbReference>
<evidence type="ECO:0000256" key="8">
    <source>
        <dbReference type="ARBA" id="ARBA00023136"/>
    </source>
</evidence>
<evidence type="ECO:0000256" key="2">
    <source>
        <dbReference type="ARBA" id="ARBA00022448"/>
    </source>
</evidence>
<dbReference type="Proteomes" id="UP000199758">
    <property type="component" value="Unassembled WGS sequence"/>
</dbReference>
<evidence type="ECO:0000313" key="13">
    <source>
        <dbReference type="Proteomes" id="UP000199758"/>
    </source>
</evidence>
<dbReference type="Pfam" id="PF00664">
    <property type="entry name" value="ABC_membrane"/>
    <property type="match status" value="1"/>
</dbReference>
<feature type="transmembrane region" description="Helical" evidence="9">
    <location>
        <begin position="90"/>
        <end position="111"/>
    </location>
</feature>
<dbReference type="PANTHER" id="PTHR24221:SF654">
    <property type="entry name" value="ATP-BINDING CASSETTE SUB-FAMILY B MEMBER 6"/>
    <property type="match status" value="1"/>
</dbReference>
<dbReference type="PROSITE" id="PS50893">
    <property type="entry name" value="ABC_TRANSPORTER_2"/>
    <property type="match status" value="1"/>
</dbReference>
<dbReference type="InterPro" id="IPR017871">
    <property type="entry name" value="ABC_transporter-like_CS"/>
</dbReference>
<dbReference type="EMBL" id="FQWZ01000004">
    <property type="protein sequence ID" value="SHG96335.1"/>
    <property type="molecule type" value="Genomic_DNA"/>
</dbReference>
<accession>A0A1M5P3M9</accession>
<dbReference type="GO" id="GO:0034040">
    <property type="term" value="F:ATPase-coupled lipid transmembrane transporter activity"/>
    <property type="evidence" value="ECO:0007669"/>
    <property type="project" value="TreeGrafter"/>
</dbReference>
<dbReference type="Gene3D" id="3.40.50.300">
    <property type="entry name" value="P-loop containing nucleotide triphosphate hydrolases"/>
    <property type="match status" value="1"/>
</dbReference>
<keyword evidence="2" id="KW-0813">Transport</keyword>
<dbReference type="PROSITE" id="PS50929">
    <property type="entry name" value="ABC_TM1F"/>
    <property type="match status" value="1"/>
</dbReference>
<keyword evidence="8 9" id="KW-0472">Membrane</keyword>
<dbReference type="InterPro" id="IPR027417">
    <property type="entry name" value="P-loop_NTPase"/>
</dbReference>
<dbReference type="Pfam" id="PF00005">
    <property type="entry name" value="ABC_tran"/>
    <property type="match status" value="1"/>
</dbReference>
<dbReference type="SUPFAM" id="SSF90123">
    <property type="entry name" value="ABC transporter transmembrane region"/>
    <property type="match status" value="1"/>
</dbReference>
<dbReference type="InterPro" id="IPR003439">
    <property type="entry name" value="ABC_transporter-like_ATP-bd"/>
</dbReference>
<evidence type="ECO:0000313" key="12">
    <source>
        <dbReference type="EMBL" id="SHG96335.1"/>
    </source>
</evidence>
<dbReference type="AlphaFoldDB" id="A0A1M5P3M9"/>
<keyword evidence="13" id="KW-1185">Reference proteome</keyword>
<feature type="domain" description="ABC transmembrane type-1" evidence="11">
    <location>
        <begin position="34"/>
        <end position="294"/>
    </location>
</feature>
<keyword evidence="4 9" id="KW-0812">Transmembrane</keyword>
<gene>
    <name evidence="12" type="ORF">SAMN04488068_2004</name>
</gene>
<evidence type="ECO:0000256" key="9">
    <source>
        <dbReference type="SAM" id="Phobius"/>
    </source>
</evidence>
<dbReference type="InterPro" id="IPR011527">
    <property type="entry name" value="ABC1_TM_dom"/>
</dbReference>
<dbReference type="PROSITE" id="PS00211">
    <property type="entry name" value="ABC_TRANSPORTER_1"/>
    <property type="match status" value="1"/>
</dbReference>
<dbReference type="GO" id="GO:0005886">
    <property type="term" value="C:plasma membrane"/>
    <property type="evidence" value="ECO:0007669"/>
    <property type="project" value="UniProtKB-SubCell"/>
</dbReference>
<protein>
    <submittedName>
        <fullName evidence="12">ATP-binding cassette, subfamily C</fullName>
    </submittedName>
</protein>
<proteinExistence type="predicted"/>
<evidence type="ECO:0000256" key="4">
    <source>
        <dbReference type="ARBA" id="ARBA00022692"/>
    </source>
</evidence>
<dbReference type="RefSeq" id="WP_084083319.1">
    <property type="nucleotide sequence ID" value="NZ_FQWZ01000004.1"/>
</dbReference>
<dbReference type="SUPFAM" id="SSF52540">
    <property type="entry name" value="P-loop containing nucleoside triphosphate hydrolases"/>
    <property type="match status" value="1"/>
</dbReference>
<dbReference type="GO" id="GO:0016887">
    <property type="term" value="F:ATP hydrolysis activity"/>
    <property type="evidence" value="ECO:0007669"/>
    <property type="project" value="InterPro"/>
</dbReference>
<keyword evidence="6 12" id="KW-0067">ATP-binding</keyword>
<name>A0A1M5P3M9_9GAMM</name>
<evidence type="ECO:0000256" key="7">
    <source>
        <dbReference type="ARBA" id="ARBA00022989"/>
    </source>
</evidence>
<sequence length="586" mass="63154">MTPFSPSPAAPDKARLRMPLLHHFGGLISTRRNVAVALCVVFASIADGFGIATLLPLISVLGDGDSNKVSPTSQIILELLRDLHLPTHPALLLGIVVGGVLTKGVLMIVALRQIGGAVADVAAKLRIGLVEALLRARWSYYVRQPVGRFSNALGVEANAAGDAYNASMQMLSQLVQAVVYLTIAALVSWKLALFTIAVSAVMLGSLNRFLLSAKRSAKTQQKLLRSILGRLTDVLIGIKPMKAMGRQARFAQLFDRDLRDVRKAARRQVFSRNVNKALQEPILAICLALGIFVALRILELPTSEVIVMSLLLAKTVIVTGKAQQELQNFYAAQHGLKSVREAVVDTRAQREPPQGGRTPTLQQGLSFRDLSFTYDQGDAPTLRGLNLDMRAGDLVALTGPSGAGKTTLIDLLLGFHRAQGGDVYIDGVPLAEIDLQQWRSLIGYVPQELILFHDTIAANVTLGEPRFTDADVERALLAAGALDFVRKLPQGLQTIAGERGSALSGGQRQRIALARALVHQPRLLILDEATSALDPETERLIIDNVARLAREQGLTVLSVTHHPAWLGSATRVVRLDAGQIAEAATN</sequence>
<dbReference type="OrthoDB" id="6336411at2"/>
<dbReference type="STRING" id="490188.SAMN04488068_2004"/>
<evidence type="ECO:0000256" key="3">
    <source>
        <dbReference type="ARBA" id="ARBA00022475"/>
    </source>
</evidence>
<evidence type="ECO:0000256" key="1">
    <source>
        <dbReference type="ARBA" id="ARBA00004651"/>
    </source>
</evidence>
<dbReference type="InterPro" id="IPR036640">
    <property type="entry name" value="ABC1_TM_sf"/>
</dbReference>
<feature type="domain" description="ABC transporter" evidence="10">
    <location>
        <begin position="365"/>
        <end position="586"/>
    </location>
</feature>
<keyword evidence="3" id="KW-1003">Cell membrane</keyword>
<evidence type="ECO:0000259" key="11">
    <source>
        <dbReference type="PROSITE" id="PS50929"/>
    </source>
</evidence>
<dbReference type="PANTHER" id="PTHR24221">
    <property type="entry name" value="ATP-BINDING CASSETTE SUB-FAMILY B"/>
    <property type="match status" value="1"/>
</dbReference>
<evidence type="ECO:0000256" key="5">
    <source>
        <dbReference type="ARBA" id="ARBA00022741"/>
    </source>
</evidence>
<dbReference type="SMART" id="SM00382">
    <property type="entry name" value="AAA"/>
    <property type="match status" value="1"/>
</dbReference>
<dbReference type="Gene3D" id="1.20.1560.10">
    <property type="entry name" value="ABC transporter type 1, transmembrane domain"/>
    <property type="match status" value="1"/>
</dbReference>
<dbReference type="InterPro" id="IPR039421">
    <property type="entry name" value="Type_1_exporter"/>
</dbReference>
<dbReference type="InterPro" id="IPR003593">
    <property type="entry name" value="AAA+_ATPase"/>
</dbReference>
<comment type="subcellular location">
    <subcellularLocation>
        <location evidence="1">Cell membrane</location>
        <topology evidence="1">Multi-pass membrane protein</topology>
    </subcellularLocation>
</comment>
<feature type="transmembrane region" description="Helical" evidence="9">
    <location>
        <begin position="177"/>
        <end position="203"/>
    </location>
</feature>
<keyword evidence="5" id="KW-0547">Nucleotide-binding</keyword>
<feature type="transmembrane region" description="Helical" evidence="9">
    <location>
        <begin position="34"/>
        <end position="58"/>
    </location>
</feature>
<evidence type="ECO:0000259" key="10">
    <source>
        <dbReference type="PROSITE" id="PS50893"/>
    </source>
</evidence>
<dbReference type="GO" id="GO:0005524">
    <property type="term" value="F:ATP binding"/>
    <property type="evidence" value="ECO:0007669"/>
    <property type="project" value="UniProtKB-KW"/>
</dbReference>
<evidence type="ECO:0000256" key="6">
    <source>
        <dbReference type="ARBA" id="ARBA00022840"/>
    </source>
</evidence>
<organism evidence="12 13">
    <name type="scientific">Hydrocarboniphaga daqingensis</name>
    <dbReference type="NCBI Taxonomy" id="490188"/>
    <lineage>
        <taxon>Bacteria</taxon>
        <taxon>Pseudomonadati</taxon>
        <taxon>Pseudomonadota</taxon>
        <taxon>Gammaproteobacteria</taxon>
        <taxon>Nevskiales</taxon>
        <taxon>Nevskiaceae</taxon>
        <taxon>Hydrocarboniphaga</taxon>
    </lineage>
</organism>